<dbReference type="PANTHER" id="PTHR47961">
    <property type="entry name" value="DNA POLYMERASE THETA, PUTATIVE (AFU_ORTHOLOGUE AFUA_1G05260)-RELATED"/>
    <property type="match status" value="1"/>
</dbReference>
<evidence type="ECO:0000256" key="4">
    <source>
        <dbReference type="ARBA" id="ARBA00022840"/>
    </source>
</evidence>
<keyword evidence="4" id="KW-0067">ATP-binding</keyword>
<dbReference type="SUPFAM" id="SSF52540">
    <property type="entry name" value="P-loop containing nucleoside triphosphate hydrolases"/>
    <property type="match status" value="1"/>
</dbReference>
<keyword evidence="2" id="KW-0378">Hydrolase</keyword>
<organism evidence="6 7">
    <name type="scientific">Candidatus Merdiplasma excrementigallinarum</name>
    <dbReference type="NCBI Taxonomy" id="2840864"/>
    <lineage>
        <taxon>Bacteria</taxon>
        <taxon>Bacillati</taxon>
        <taxon>Bacillota</taxon>
        <taxon>Clostridia</taxon>
        <taxon>Lachnospirales</taxon>
        <taxon>Lachnospiraceae</taxon>
        <taxon>Lachnospiraceae incertae sedis</taxon>
        <taxon>Candidatus Merdiplasma</taxon>
    </lineage>
</organism>
<dbReference type="EMBL" id="DVOS01000060">
    <property type="protein sequence ID" value="HIV23715.1"/>
    <property type="molecule type" value="Genomic_DNA"/>
</dbReference>
<dbReference type="AlphaFoldDB" id="A0A9D1NZI8"/>
<accession>A0A9D1NZI8</accession>
<dbReference type="InterPro" id="IPR027417">
    <property type="entry name" value="P-loop_NTPase"/>
</dbReference>
<evidence type="ECO:0000313" key="6">
    <source>
        <dbReference type="EMBL" id="HIV23715.1"/>
    </source>
</evidence>
<dbReference type="Proteomes" id="UP000886889">
    <property type="component" value="Unassembled WGS sequence"/>
</dbReference>
<dbReference type="SMART" id="SM00490">
    <property type="entry name" value="HELICc"/>
    <property type="match status" value="1"/>
</dbReference>
<dbReference type="PANTHER" id="PTHR47961:SF6">
    <property type="entry name" value="DNA-DIRECTED DNA POLYMERASE"/>
    <property type="match status" value="1"/>
</dbReference>
<dbReference type="InterPro" id="IPR050474">
    <property type="entry name" value="Hel308_SKI2-like"/>
</dbReference>
<protein>
    <recommendedName>
        <fullName evidence="5">Helicase C-terminal domain-containing protein</fullName>
    </recommendedName>
</protein>
<evidence type="ECO:0000259" key="5">
    <source>
        <dbReference type="PROSITE" id="PS51194"/>
    </source>
</evidence>
<evidence type="ECO:0000256" key="3">
    <source>
        <dbReference type="ARBA" id="ARBA00022806"/>
    </source>
</evidence>
<sequence length="181" mass="20603">MVCRDFILPEGCKPCLLLSSFQFAKIIVPYRIKRQIDGGLQKTVDSELAELARDVRNQVHKDYFLAGLLEQGIAYHIGYLPSAIRMRIEKLFKDEKITAMFCTSTLVEGVNLPADNLFITSYYSGRAQMTDVDFRNLIGRVGRIQYNLSGNVFLISDETRNNKQDVYLDKLKSGIPDQHSC</sequence>
<name>A0A9D1NZI8_9FIRM</name>
<dbReference type="GO" id="GO:0004386">
    <property type="term" value="F:helicase activity"/>
    <property type="evidence" value="ECO:0007669"/>
    <property type="project" value="UniProtKB-KW"/>
</dbReference>
<proteinExistence type="predicted"/>
<dbReference type="Gene3D" id="3.40.50.300">
    <property type="entry name" value="P-loop containing nucleotide triphosphate hydrolases"/>
    <property type="match status" value="1"/>
</dbReference>
<dbReference type="GO" id="GO:0005524">
    <property type="term" value="F:ATP binding"/>
    <property type="evidence" value="ECO:0007669"/>
    <property type="project" value="UniProtKB-KW"/>
</dbReference>
<keyword evidence="1" id="KW-0547">Nucleotide-binding</keyword>
<reference evidence="6" key="1">
    <citation type="submission" date="2020-10" db="EMBL/GenBank/DDBJ databases">
        <authorList>
            <person name="Gilroy R."/>
        </authorList>
    </citation>
    <scope>NUCLEOTIDE SEQUENCE</scope>
    <source>
        <strain evidence="6">ChiBcec6-7307</strain>
    </source>
</reference>
<gene>
    <name evidence="6" type="ORF">IAC80_07215</name>
</gene>
<dbReference type="Pfam" id="PF00271">
    <property type="entry name" value="Helicase_C"/>
    <property type="match status" value="1"/>
</dbReference>
<dbReference type="GO" id="GO:0016787">
    <property type="term" value="F:hydrolase activity"/>
    <property type="evidence" value="ECO:0007669"/>
    <property type="project" value="UniProtKB-KW"/>
</dbReference>
<evidence type="ECO:0000313" key="7">
    <source>
        <dbReference type="Proteomes" id="UP000886889"/>
    </source>
</evidence>
<dbReference type="PROSITE" id="PS51194">
    <property type="entry name" value="HELICASE_CTER"/>
    <property type="match status" value="1"/>
</dbReference>
<reference evidence="6" key="2">
    <citation type="journal article" date="2021" name="PeerJ">
        <title>Extensive microbial diversity within the chicken gut microbiome revealed by metagenomics and culture.</title>
        <authorList>
            <person name="Gilroy R."/>
            <person name="Ravi A."/>
            <person name="Getino M."/>
            <person name="Pursley I."/>
            <person name="Horton D.L."/>
            <person name="Alikhan N.F."/>
            <person name="Baker D."/>
            <person name="Gharbi K."/>
            <person name="Hall N."/>
            <person name="Watson M."/>
            <person name="Adriaenssens E.M."/>
            <person name="Foster-Nyarko E."/>
            <person name="Jarju S."/>
            <person name="Secka A."/>
            <person name="Antonio M."/>
            <person name="Oren A."/>
            <person name="Chaudhuri R.R."/>
            <person name="La Ragione R."/>
            <person name="Hildebrand F."/>
            <person name="Pallen M.J."/>
        </authorList>
    </citation>
    <scope>NUCLEOTIDE SEQUENCE</scope>
    <source>
        <strain evidence="6">ChiBcec6-7307</strain>
    </source>
</reference>
<dbReference type="InterPro" id="IPR001650">
    <property type="entry name" value="Helicase_C-like"/>
</dbReference>
<comment type="caution">
    <text evidence="6">The sequence shown here is derived from an EMBL/GenBank/DDBJ whole genome shotgun (WGS) entry which is preliminary data.</text>
</comment>
<keyword evidence="3" id="KW-0347">Helicase</keyword>
<feature type="domain" description="Helicase C-terminal" evidence="5">
    <location>
        <begin position="16"/>
        <end position="181"/>
    </location>
</feature>
<evidence type="ECO:0000256" key="2">
    <source>
        <dbReference type="ARBA" id="ARBA00022801"/>
    </source>
</evidence>
<evidence type="ECO:0000256" key="1">
    <source>
        <dbReference type="ARBA" id="ARBA00022741"/>
    </source>
</evidence>